<sequence>MPIVLNGATGLTTPGISVDGATASVSGGFSSAIDSDGTFSGGTTYTPTLTPSNWKYIINGGAFTLAAPAAVDAGQAYSMIIYVLNSATAGTLTLSGFNRVVGDALTTTNGHVFFLFITVFGTGAKVVSVVAAQ</sequence>
<protein>
    <submittedName>
        <fullName evidence="1">Uncharacterized protein</fullName>
    </submittedName>
</protein>
<dbReference type="EMBL" id="LR796344">
    <property type="protein sequence ID" value="CAB4138423.1"/>
    <property type="molecule type" value="Genomic_DNA"/>
</dbReference>
<organism evidence="1">
    <name type="scientific">uncultured Caudovirales phage</name>
    <dbReference type="NCBI Taxonomy" id="2100421"/>
    <lineage>
        <taxon>Viruses</taxon>
        <taxon>Duplodnaviria</taxon>
        <taxon>Heunggongvirae</taxon>
        <taxon>Uroviricota</taxon>
        <taxon>Caudoviricetes</taxon>
        <taxon>Peduoviridae</taxon>
        <taxon>Maltschvirus</taxon>
        <taxon>Maltschvirus maltsch</taxon>
    </lineage>
</organism>
<evidence type="ECO:0000313" key="1">
    <source>
        <dbReference type="EMBL" id="CAB4138423.1"/>
    </source>
</evidence>
<proteinExistence type="predicted"/>
<gene>
    <name evidence="1" type="ORF">UFOVP330_45</name>
</gene>
<name>A0A6J5LZ16_9CAUD</name>
<accession>A0A6J5LZ16</accession>
<reference evidence="1" key="1">
    <citation type="submission" date="2020-04" db="EMBL/GenBank/DDBJ databases">
        <authorList>
            <person name="Chiriac C."/>
            <person name="Salcher M."/>
            <person name="Ghai R."/>
            <person name="Kavagutti S V."/>
        </authorList>
    </citation>
    <scope>NUCLEOTIDE SEQUENCE</scope>
</reference>